<evidence type="ECO:0000256" key="7">
    <source>
        <dbReference type="SAM" id="Phobius"/>
    </source>
</evidence>
<protein>
    <recommendedName>
        <fullName evidence="9">DUF2029 domain-containing protein</fullName>
    </recommendedName>
</protein>
<feature type="transmembrane region" description="Helical" evidence="7">
    <location>
        <begin position="9"/>
        <end position="30"/>
    </location>
</feature>
<proteinExistence type="predicted"/>
<feature type="transmembrane region" description="Helical" evidence="7">
    <location>
        <begin position="155"/>
        <end position="174"/>
    </location>
</feature>
<feature type="transmembrane region" description="Helical" evidence="7">
    <location>
        <begin position="194"/>
        <end position="209"/>
    </location>
</feature>
<dbReference type="EMBL" id="UOEU01000215">
    <property type="protein sequence ID" value="VAW31404.1"/>
    <property type="molecule type" value="Genomic_DNA"/>
</dbReference>
<accession>A0A3B0VIA4</accession>
<keyword evidence="5 7" id="KW-1133">Transmembrane helix</keyword>
<feature type="transmembrane region" description="Helical" evidence="7">
    <location>
        <begin position="347"/>
        <end position="365"/>
    </location>
</feature>
<comment type="subcellular location">
    <subcellularLocation>
        <location evidence="1">Cell membrane</location>
        <topology evidence="1">Multi-pass membrane protein</topology>
    </subcellularLocation>
</comment>
<feature type="transmembrane region" description="Helical" evidence="7">
    <location>
        <begin position="83"/>
        <end position="100"/>
    </location>
</feature>
<dbReference type="AlphaFoldDB" id="A0A3B0VIA4"/>
<name>A0A3B0VIA4_9ZZZZ</name>
<feature type="transmembrane region" description="Helical" evidence="7">
    <location>
        <begin position="134"/>
        <end position="150"/>
    </location>
</feature>
<evidence type="ECO:0008006" key="9">
    <source>
        <dbReference type="Google" id="ProtNLM"/>
    </source>
</evidence>
<reference evidence="8" key="1">
    <citation type="submission" date="2018-06" db="EMBL/GenBank/DDBJ databases">
        <authorList>
            <person name="Zhirakovskaya E."/>
        </authorList>
    </citation>
    <scope>NUCLEOTIDE SEQUENCE</scope>
</reference>
<evidence type="ECO:0000256" key="4">
    <source>
        <dbReference type="ARBA" id="ARBA00022692"/>
    </source>
</evidence>
<feature type="transmembrane region" description="Helical" evidence="7">
    <location>
        <begin position="273"/>
        <end position="290"/>
    </location>
</feature>
<gene>
    <name evidence="8" type="ORF">MNBD_CHLOROFLEXI01-2048</name>
</gene>
<evidence type="ECO:0000313" key="8">
    <source>
        <dbReference type="EMBL" id="VAW31404.1"/>
    </source>
</evidence>
<evidence type="ECO:0000256" key="5">
    <source>
        <dbReference type="ARBA" id="ARBA00022989"/>
    </source>
</evidence>
<dbReference type="Pfam" id="PF09594">
    <property type="entry name" value="GT87"/>
    <property type="match status" value="1"/>
</dbReference>
<dbReference type="GO" id="GO:0005886">
    <property type="term" value="C:plasma membrane"/>
    <property type="evidence" value="ECO:0007669"/>
    <property type="project" value="UniProtKB-SubCell"/>
</dbReference>
<organism evidence="8">
    <name type="scientific">hydrothermal vent metagenome</name>
    <dbReference type="NCBI Taxonomy" id="652676"/>
    <lineage>
        <taxon>unclassified sequences</taxon>
        <taxon>metagenomes</taxon>
        <taxon>ecological metagenomes</taxon>
    </lineage>
</organism>
<evidence type="ECO:0000256" key="6">
    <source>
        <dbReference type="ARBA" id="ARBA00023136"/>
    </source>
</evidence>
<feature type="transmembrane region" description="Helical" evidence="7">
    <location>
        <begin position="216"/>
        <end position="239"/>
    </location>
</feature>
<evidence type="ECO:0000256" key="1">
    <source>
        <dbReference type="ARBA" id="ARBA00004651"/>
    </source>
</evidence>
<dbReference type="GO" id="GO:0016758">
    <property type="term" value="F:hexosyltransferase activity"/>
    <property type="evidence" value="ECO:0007669"/>
    <property type="project" value="InterPro"/>
</dbReference>
<sequence>MRLFTKKNLLISLLLILLFTISVVGMYTFFTSKVPGANDFYPRWKGAQLFWQDGTDPYSQTATEAIQLGIYGRIARPDQDQLLFVYPFYTVFLLLPLVNLEYAWVQAIWLVVVQFSLIGGVIVTLRLLNWQHPPWLLAITLLWAVIMYNSTRTIILGQFAGPIFFWLAAALLALKHDRDGLAGVLLSLTTIKPQMSYLIIPLLLLWAVWHKRWQFVAGFVGAMALLAGLSFLLLPSWLISFIDQVRYYPEYTVTPSPLRVITAVFWPQLGKPVEYVVIVLLLGVMFWQWWQLKWETAVSTKFLLVISLTLIVTNSIILRTATTNYVIMYIPLFLLLHAISQRWRRGNLWVAAILLFSLVGTWVLFLNTIQGDFEHPVTYLPLPFGLLLGLFWLFRSQQMRQVEIRE</sequence>
<feature type="transmembrane region" description="Helical" evidence="7">
    <location>
        <begin position="377"/>
        <end position="394"/>
    </location>
</feature>
<dbReference type="InterPro" id="IPR018584">
    <property type="entry name" value="GT87"/>
</dbReference>
<evidence type="ECO:0000256" key="2">
    <source>
        <dbReference type="ARBA" id="ARBA00022475"/>
    </source>
</evidence>
<keyword evidence="2" id="KW-1003">Cell membrane</keyword>
<feature type="transmembrane region" description="Helical" evidence="7">
    <location>
        <begin position="302"/>
        <end position="318"/>
    </location>
</feature>
<keyword evidence="3" id="KW-0808">Transferase</keyword>
<evidence type="ECO:0000256" key="3">
    <source>
        <dbReference type="ARBA" id="ARBA00022679"/>
    </source>
</evidence>
<feature type="transmembrane region" description="Helical" evidence="7">
    <location>
        <begin position="324"/>
        <end position="340"/>
    </location>
</feature>
<keyword evidence="6 7" id="KW-0472">Membrane</keyword>
<feature type="transmembrane region" description="Helical" evidence="7">
    <location>
        <begin position="107"/>
        <end position="128"/>
    </location>
</feature>
<keyword evidence="4 7" id="KW-0812">Transmembrane</keyword>